<dbReference type="SUPFAM" id="SSF50978">
    <property type="entry name" value="WD40 repeat-like"/>
    <property type="match status" value="1"/>
</dbReference>
<dbReference type="OrthoDB" id="10251154at2759"/>
<dbReference type="PROSITE" id="PS50082">
    <property type="entry name" value="WD_REPEATS_2"/>
    <property type="match status" value="1"/>
</dbReference>
<dbReference type="InterPro" id="IPR036322">
    <property type="entry name" value="WD40_repeat_dom_sf"/>
</dbReference>
<keyword evidence="4 8" id="KW-0853">WD repeat</keyword>
<feature type="repeat" description="WD" evidence="8">
    <location>
        <begin position="241"/>
        <end position="282"/>
    </location>
</feature>
<evidence type="ECO:0000313" key="11">
    <source>
        <dbReference type="EMBL" id="ODV90781.1"/>
    </source>
</evidence>
<dbReference type="Pfam" id="PF00400">
    <property type="entry name" value="WD40"/>
    <property type="match status" value="1"/>
</dbReference>
<dbReference type="FunFam" id="2.130.10.10:FF:000378">
    <property type="entry name" value="U3 small nucleolar RNA-associated protein 7"/>
    <property type="match status" value="1"/>
</dbReference>
<keyword evidence="5" id="KW-0677">Repeat</keyword>
<dbReference type="InterPro" id="IPR040315">
    <property type="entry name" value="WDR46/Utp7"/>
</dbReference>
<evidence type="ECO:0000256" key="8">
    <source>
        <dbReference type="PROSITE-ProRule" id="PRU00221"/>
    </source>
</evidence>
<keyword evidence="6" id="KW-0539">Nucleus</keyword>
<organism evidence="11 12">
    <name type="scientific">Tortispora caseinolytica NRRL Y-17796</name>
    <dbReference type="NCBI Taxonomy" id="767744"/>
    <lineage>
        <taxon>Eukaryota</taxon>
        <taxon>Fungi</taxon>
        <taxon>Dikarya</taxon>
        <taxon>Ascomycota</taxon>
        <taxon>Saccharomycotina</taxon>
        <taxon>Trigonopsidomycetes</taxon>
        <taxon>Trigonopsidales</taxon>
        <taxon>Trigonopsidaceae</taxon>
        <taxon>Tortispora</taxon>
    </lineage>
</organism>
<evidence type="ECO:0000259" key="10">
    <source>
        <dbReference type="SMART" id="SM01033"/>
    </source>
</evidence>
<name>A0A1E4TG82_9ASCO</name>
<dbReference type="PANTHER" id="PTHR14085">
    <property type="entry name" value="WD-REPEAT PROTEIN BING4"/>
    <property type="match status" value="1"/>
</dbReference>
<proteinExistence type="predicted"/>
<evidence type="ECO:0000256" key="2">
    <source>
        <dbReference type="ARBA" id="ARBA00004604"/>
    </source>
</evidence>
<feature type="domain" description="BING4 C-terminal" evidence="10">
    <location>
        <begin position="322"/>
        <end position="401"/>
    </location>
</feature>
<dbReference type="Gene3D" id="2.130.10.10">
    <property type="entry name" value="YVTN repeat-like/Quinoprotein amine dehydrogenase"/>
    <property type="match status" value="1"/>
</dbReference>
<dbReference type="GO" id="GO:0000472">
    <property type="term" value="P:endonucleolytic cleavage to generate mature 5'-end of SSU-rRNA from (SSU-rRNA, 5.8S rRNA, LSU-rRNA)"/>
    <property type="evidence" value="ECO:0007669"/>
    <property type="project" value="EnsemblFungi"/>
</dbReference>
<dbReference type="GO" id="GO:0032040">
    <property type="term" value="C:small-subunit processome"/>
    <property type="evidence" value="ECO:0007669"/>
    <property type="project" value="EnsemblFungi"/>
</dbReference>
<evidence type="ECO:0000256" key="1">
    <source>
        <dbReference type="ARBA" id="ARBA00004099"/>
    </source>
</evidence>
<evidence type="ECO:0000313" key="12">
    <source>
        <dbReference type="Proteomes" id="UP000095023"/>
    </source>
</evidence>
<evidence type="ECO:0000256" key="6">
    <source>
        <dbReference type="ARBA" id="ARBA00023242"/>
    </source>
</evidence>
<dbReference type="GO" id="GO:0030686">
    <property type="term" value="C:90S preribosome"/>
    <property type="evidence" value="ECO:0007669"/>
    <property type="project" value="TreeGrafter"/>
</dbReference>
<dbReference type="InterPro" id="IPR001680">
    <property type="entry name" value="WD40_rpt"/>
</dbReference>
<dbReference type="GO" id="GO:0030688">
    <property type="term" value="C:preribosome, small subunit precursor"/>
    <property type="evidence" value="ECO:0007669"/>
    <property type="project" value="EnsemblFungi"/>
</dbReference>
<dbReference type="InterPro" id="IPR012952">
    <property type="entry name" value="BING4_C_dom"/>
</dbReference>
<sequence length="506" mass="57754">MGRTSSHRKTKNNRVRNKLKLLDERYKEAVELVDDSKVLLPEQQGFLEAEEGEKTFKFRQEDIVKELDEATQRKKFKLDLDFGPYFIDYTRNGRDLLIAGRKGHIASFDWRNGILKSEIHVNETVRDIKWLHNDQFYAAAQKKYVYIYDSQGVEVHKLKSHIEVNCMDFLPYHFLLATAGNTGWLKYQDTSTGELVSELRTKLGASQCMAQNPYNAVINLGHANGTVTLWSPTVSTPLVKILSHRGPVRSIACDREGRYMATAGADSRIKVWDVRMFKEMHSYYVPKPASSLHISDTGLLAVGWGPHVHVWKDALKSKEKSPYMTHLNPGSAISDVRFCPFEDVLGFGSDSGFESLIVPGAGEANFDTYETNPYETAEQRREREVKMLLDKLQPDMISLDPEAIGKVDPRAPSSRDRALAEQEQAAAEAKVKTAENLKIKARARGKNSALRRYLRKRTKNVIDERKQKIEQMLNDEKSQRQQLLRAERGETEQKEYIPAALSRFTN</sequence>
<dbReference type="Pfam" id="PF08149">
    <property type="entry name" value="BING4CT"/>
    <property type="match status" value="1"/>
</dbReference>
<dbReference type="InterPro" id="IPR019775">
    <property type="entry name" value="WD40_repeat_CS"/>
</dbReference>
<dbReference type="GO" id="GO:0000447">
    <property type="term" value="P:endonucleolytic cleavage in ITS1 to separate SSU-rRNA from 5.8S rRNA and LSU-rRNA from tricistronic rRNA transcript (SSU-rRNA, 5.8S rRNA, LSU-rRNA)"/>
    <property type="evidence" value="ECO:0007669"/>
    <property type="project" value="EnsemblFungi"/>
</dbReference>
<gene>
    <name evidence="11" type="ORF">CANCADRAFT_2507</name>
</gene>
<protein>
    <recommendedName>
        <fullName evidence="7">U three protein 7</fullName>
    </recommendedName>
</protein>
<dbReference type="AlphaFoldDB" id="A0A1E4TG82"/>
<reference evidence="12" key="1">
    <citation type="submission" date="2016-02" db="EMBL/GenBank/DDBJ databases">
        <title>Comparative genomics of biotechnologically important yeasts.</title>
        <authorList>
            <consortium name="DOE Joint Genome Institute"/>
            <person name="Riley R."/>
            <person name="Haridas S."/>
            <person name="Wolfe K.H."/>
            <person name="Lopes M.R."/>
            <person name="Hittinger C.T."/>
            <person name="Goker M."/>
            <person name="Salamov A."/>
            <person name="Wisecaver J."/>
            <person name="Long T.M."/>
            <person name="Aerts A.L."/>
            <person name="Barry K."/>
            <person name="Choi C."/>
            <person name="Clum A."/>
            <person name="Coughlan A.Y."/>
            <person name="Deshpande S."/>
            <person name="Douglass A.P."/>
            <person name="Hanson S.J."/>
            <person name="Klenk H.-P."/>
            <person name="Labutti K."/>
            <person name="Lapidus A."/>
            <person name="Lindquist E."/>
            <person name="Lipzen A."/>
            <person name="Meier-Kolthoff J.P."/>
            <person name="Ohm R.A."/>
            <person name="Otillar R.P."/>
            <person name="Pangilinan J."/>
            <person name="Peng Y."/>
            <person name="Rokas A."/>
            <person name="Rosa C.A."/>
            <person name="Scheuner C."/>
            <person name="Sibirny A.A."/>
            <person name="Slot J.C."/>
            <person name="Stielow J.B."/>
            <person name="Sun H."/>
            <person name="Kurtzman C.P."/>
            <person name="Blackwell M."/>
            <person name="Jeffries T.W."/>
            <person name="Grigoriev I.V."/>
        </authorList>
    </citation>
    <scope>NUCLEOTIDE SEQUENCE [LARGE SCALE GENOMIC DNA]</scope>
    <source>
        <strain evidence="12">NRRL Y-17796</strain>
    </source>
</reference>
<dbReference type="GO" id="GO:0000480">
    <property type="term" value="P:endonucleolytic cleavage in 5'-ETS of tricistronic rRNA transcript (SSU-rRNA, 5.8S rRNA, LSU-rRNA)"/>
    <property type="evidence" value="ECO:0007669"/>
    <property type="project" value="EnsemblFungi"/>
</dbReference>
<dbReference type="SMART" id="SM00320">
    <property type="entry name" value="WD40"/>
    <property type="match status" value="5"/>
</dbReference>
<dbReference type="Proteomes" id="UP000095023">
    <property type="component" value="Unassembled WGS sequence"/>
</dbReference>
<dbReference type="PROSITE" id="PS50294">
    <property type="entry name" value="WD_REPEATS_REGION"/>
    <property type="match status" value="1"/>
</dbReference>
<dbReference type="InterPro" id="IPR015943">
    <property type="entry name" value="WD40/YVTN_repeat-like_dom_sf"/>
</dbReference>
<evidence type="ECO:0000256" key="4">
    <source>
        <dbReference type="ARBA" id="ARBA00022574"/>
    </source>
</evidence>
<evidence type="ECO:0000256" key="7">
    <source>
        <dbReference type="ARBA" id="ARBA00076453"/>
    </source>
</evidence>
<keyword evidence="3" id="KW-0698">rRNA processing</keyword>
<keyword evidence="9" id="KW-0175">Coiled coil</keyword>
<dbReference type="PROSITE" id="PS00678">
    <property type="entry name" value="WD_REPEATS_1"/>
    <property type="match status" value="1"/>
</dbReference>
<comment type="function">
    <text evidence="1">Involved in nucleolar processing of pre-18S ribosomal RNA.</text>
</comment>
<feature type="coiled-coil region" evidence="9">
    <location>
        <begin position="417"/>
        <end position="486"/>
    </location>
</feature>
<evidence type="ECO:0000256" key="9">
    <source>
        <dbReference type="SAM" id="Coils"/>
    </source>
</evidence>
<keyword evidence="12" id="KW-1185">Reference proteome</keyword>
<dbReference type="SMART" id="SM01033">
    <property type="entry name" value="BING4CT"/>
    <property type="match status" value="1"/>
</dbReference>
<accession>A0A1E4TG82</accession>
<comment type="subcellular location">
    <subcellularLocation>
        <location evidence="2">Nucleus</location>
        <location evidence="2">Nucleolus</location>
    </subcellularLocation>
</comment>
<evidence type="ECO:0000256" key="3">
    <source>
        <dbReference type="ARBA" id="ARBA00022552"/>
    </source>
</evidence>
<dbReference type="EMBL" id="KV453842">
    <property type="protein sequence ID" value="ODV90781.1"/>
    <property type="molecule type" value="Genomic_DNA"/>
</dbReference>
<dbReference type="PANTHER" id="PTHR14085:SF3">
    <property type="entry name" value="WD REPEAT-CONTAINING PROTEIN 46"/>
    <property type="match status" value="1"/>
</dbReference>
<evidence type="ECO:0000256" key="5">
    <source>
        <dbReference type="ARBA" id="ARBA00022737"/>
    </source>
</evidence>